<evidence type="ECO:0000256" key="7">
    <source>
        <dbReference type="SAM" id="Phobius"/>
    </source>
</evidence>
<comment type="similarity">
    <text evidence="2">Belongs to the polysaccharide synthase family.</text>
</comment>
<organism evidence="8 9">
    <name type="scientific">Myceligenerans crystallogenes</name>
    <dbReference type="NCBI Taxonomy" id="316335"/>
    <lineage>
        <taxon>Bacteria</taxon>
        <taxon>Bacillati</taxon>
        <taxon>Actinomycetota</taxon>
        <taxon>Actinomycetes</taxon>
        <taxon>Micrococcales</taxon>
        <taxon>Promicromonosporaceae</taxon>
        <taxon>Myceligenerans</taxon>
    </lineage>
</organism>
<feature type="transmembrane region" description="Helical" evidence="7">
    <location>
        <begin position="63"/>
        <end position="89"/>
    </location>
</feature>
<proteinExistence type="inferred from homology"/>
<evidence type="ECO:0000256" key="5">
    <source>
        <dbReference type="ARBA" id="ARBA00022989"/>
    </source>
</evidence>
<gene>
    <name evidence="8" type="ORF">GCM10009751_16910</name>
</gene>
<dbReference type="CDD" id="cd13127">
    <property type="entry name" value="MATE_tuaB_like"/>
    <property type="match status" value="1"/>
</dbReference>
<feature type="transmembrane region" description="Helical" evidence="7">
    <location>
        <begin position="339"/>
        <end position="357"/>
    </location>
</feature>
<comment type="subcellular location">
    <subcellularLocation>
        <location evidence="1">Cell membrane</location>
        <topology evidence="1">Multi-pass membrane protein</topology>
    </subcellularLocation>
</comment>
<evidence type="ECO:0000256" key="1">
    <source>
        <dbReference type="ARBA" id="ARBA00004651"/>
    </source>
</evidence>
<evidence type="ECO:0000256" key="4">
    <source>
        <dbReference type="ARBA" id="ARBA00022692"/>
    </source>
</evidence>
<feature type="transmembrane region" description="Helical" evidence="7">
    <location>
        <begin position="427"/>
        <end position="448"/>
    </location>
</feature>
<name>A0ABN2NA60_9MICO</name>
<feature type="transmembrane region" description="Helical" evidence="7">
    <location>
        <begin position="304"/>
        <end position="327"/>
    </location>
</feature>
<reference evidence="8 9" key="1">
    <citation type="journal article" date="2019" name="Int. J. Syst. Evol. Microbiol.">
        <title>The Global Catalogue of Microorganisms (GCM) 10K type strain sequencing project: providing services to taxonomists for standard genome sequencing and annotation.</title>
        <authorList>
            <consortium name="The Broad Institute Genomics Platform"/>
            <consortium name="The Broad Institute Genome Sequencing Center for Infectious Disease"/>
            <person name="Wu L."/>
            <person name="Ma J."/>
        </authorList>
    </citation>
    <scope>NUCLEOTIDE SEQUENCE [LARGE SCALE GENOMIC DNA]</scope>
    <source>
        <strain evidence="8 9">JCM 14326</strain>
    </source>
</reference>
<feature type="transmembrane region" description="Helical" evidence="7">
    <location>
        <begin position="125"/>
        <end position="146"/>
    </location>
</feature>
<evidence type="ECO:0000256" key="2">
    <source>
        <dbReference type="ARBA" id="ARBA00007430"/>
    </source>
</evidence>
<dbReference type="PANTHER" id="PTHR30250:SF10">
    <property type="entry name" value="LIPOPOLYSACCHARIDE BIOSYNTHESIS PROTEIN WZXC"/>
    <property type="match status" value="1"/>
</dbReference>
<dbReference type="Pfam" id="PF13440">
    <property type="entry name" value="Polysacc_synt_3"/>
    <property type="match status" value="1"/>
</dbReference>
<comment type="caution">
    <text evidence="8">The sequence shown here is derived from an EMBL/GenBank/DDBJ whole genome shotgun (WGS) entry which is preliminary data.</text>
</comment>
<feature type="transmembrane region" description="Helical" evidence="7">
    <location>
        <begin position="22"/>
        <end position="42"/>
    </location>
</feature>
<protein>
    <submittedName>
        <fullName evidence="8">Lipopolysaccharide biosynthesis protein</fullName>
    </submittedName>
</protein>
<evidence type="ECO:0000256" key="6">
    <source>
        <dbReference type="ARBA" id="ARBA00023136"/>
    </source>
</evidence>
<feature type="transmembrane region" description="Helical" evidence="7">
    <location>
        <begin position="271"/>
        <end position="292"/>
    </location>
</feature>
<sequence length="479" mass="49725">MVRIAVQVASLAILVRLLSPAAFGYVAMVTAIVGIAELIREFGLSKAAVQAPVLTRAQRDNLFWLNAGLGLALSVLVLAVAPLVAALYGEPLLEPVTRCLAVVFLLNGFGAQFRASLQRDLRFTALAVLETLGPAAGLAAAVAVALQGGSYWALVAQQVVTTAVVAVGPACVAGWWPGRPRRSASIRPMLGYGGSLFGTQALTYVGNNVDTVVIGLTAGPAAAGLYNRVYQLVKLPVSQLNAPITRVALPVLARIQDDPPRYARYLRQGQLVLLNVLVPALALGWAVAGPLVHLVLGDAWGQAVPIFSLLVVGGVFQAIGFVQNWVFLSSGKTGQQFRLNLLTRPAFVVAVLVGSLWGVTGVAAGYALTAVLQWPVALWWAGRAVPEAQAGRLAVTALRAVATYSAAAVVAHLAVRAAGLDDAWLSAGLGAGVMLAVLAAGAAVLPAYRRDLAGCVTAVRVLRGAGARSGRGDRANERK</sequence>
<dbReference type="EMBL" id="BAAANL010000003">
    <property type="protein sequence ID" value="GAA1860020.1"/>
    <property type="molecule type" value="Genomic_DNA"/>
</dbReference>
<dbReference type="Proteomes" id="UP001501094">
    <property type="component" value="Unassembled WGS sequence"/>
</dbReference>
<evidence type="ECO:0000256" key="3">
    <source>
        <dbReference type="ARBA" id="ARBA00022475"/>
    </source>
</evidence>
<dbReference type="PANTHER" id="PTHR30250">
    <property type="entry name" value="PST FAMILY PREDICTED COLANIC ACID TRANSPORTER"/>
    <property type="match status" value="1"/>
</dbReference>
<keyword evidence="5 7" id="KW-1133">Transmembrane helix</keyword>
<keyword evidence="3" id="KW-1003">Cell membrane</keyword>
<keyword evidence="6 7" id="KW-0472">Membrane</keyword>
<keyword evidence="4 7" id="KW-0812">Transmembrane</keyword>
<evidence type="ECO:0000313" key="8">
    <source>
        <dbReference type="EMBL" id="GAA1860020.1"/>
    </source>
</evidence>
<evidence type="ECO:0000313" key="9">
    <source>
        <dbReference type="Proteomes" id="UP001501094"/>
    </source>
</evidence>
<accession>A0ABN2NA60</accession>
<keyword evidence="9" id="KW-1185">Reference proteome</keyword>
<feature type="transmembrane region" description="Helical" evidence="7">
    <location>
        <begin position="152"/>
        <end position="176"/>
    </location>
</feature>
<dbReference type="InterPro" id="IPR050833">
    <property type="entry name" value="Poly_Biosynth_Transport"/>
</dbReference>